<evidence type="ECO:0000313" key="4">
    <source>
        <dbReference type="Proteomes" id="UP001168821"/>
    </source>
</evidence>
<dbReference type="GO" id="GO:0016491">
    <property type="term" value="F:oxidoreductase activity"/>
    <property type="evidence" value="ECO:0007669"/>
    <property type="project" value="UniProtKB-KW"/>
</dbReference>
<dbReference type="EMBL" id="JALNTZ010000006">
    <property type="protein sequence ID" value="KAJ3649960.1"/>
    <property type="molecule type" value="Genomic_DNA"/>
</dbReference>
<dbReference type="Pfam" id="PF02615">
    <property type="entry name" value="Ldh_2"/>
    <property type="match status" value="1"/>
</dbReference>
<evidence type="ECO:0000313" key="3">
    <source>
        <dbReference type="EMBL" id="KAJ3649960.1"/>
    </source>
</evidence>
<dbReference type="PANTHER" id="PTHR11091">
    <property type="entry name" value="OXIDOREDUCTASE-RELATED"/>
    <property type="match status" value="1"/>
</dbReference>
<comment type="caution">
    <text evidence="3">The sequence shown here is derived from an EMBL/GenBank/DDBJ whole genome shotgun (WGS) entry which is preliminary data.</text>
</comment>
<protein>
    <recommendedName>
        <fullName evidence="5">Malate dehydrogenase</fullName>
    </recommendedName>
</protein>
<organism evidence="3 4">
    <name type="scientific">Zophobas morio</name>
    <dbReference type="NCBI Taxonomy" id="2755281"/>
    <lineage>
        <taxon>Eukaryota</taxon>
        <taxon>Metazoa</taxon>
        <taxon>Ecdysozoa</taxon>
        <taxon>Arthropoda</taxon>
        <taxon>Hexapoda</taxon>
        <taxon>Insecta</taxon>
        <taxon>Pterygota</taxon>
        <taxon>Neoptera</taxon>
        <taxon>Endopterygota</taxon>
        <taxon>Coleoptera</taxon>
        <taxon>Polyphaga</taxon>
        <taxon>Cucujiformia</taxon>
        <taxon>Tenebrionidae</taxon>
        <taxon>Zophobas</taxon>
    </lineage>
</organism>
<dbReference type="Gene3D" id="1.10.1530.10">
    <property type="match status" value="1"/>
</dbReference>
<dbReference type="SUPFAM" id="SSF89733">
    <property type="entry name" value="L-sulfolactate dehydrogenase-like"/>
    <property type="match status" value="1"/>
</dbReference>
<evidence type="ECO:0000256" key="2">
    <source>
        <dbReference type="ARBA" id="ARBA00023002"/>
    </source>
</evidence>
<dbReference type="InterPro" id="IPR043143">
    <property type="entry name" value="Mal/L-sulf/L-lact_DH-like_NADP"/>
</dbReference>
<evidence type="ECO:0000256" key="1">
    <source>
        <dbReference type="ARBA" id="ARBA00006056"/>
    </source>
</evidence>
<dbReference type="PANTHER" id="PTHR11091:SF0">
    <property type="entry name" value="MALATE DEHYDROGENASE"/>
    <property type="match status" value="1"/>
</dbReference>
<proteinExistence type="inferred from homology"/>
<evidence type="ECO:0008006" key="5">
    <source>
        <dbReference type="Google" id="ProtNLM"/>
    </source>
</evidence>
<dbReference type="Proteomes" id="UP001168821">
    <property type="component" value="Unassembled WGS sequence"/>
</dbReference>
<dbReference type="InterPro" id="IPR036111">
    <property type="entry name" value="Mal/L-sulfo/L-lacto_DH-like_sf"/>
</dbReference>
<sequence length="352" mass="37736">MSTKLVEAETPIIPLHECRRFIVDCMLAVGTPKSNAETLANILVEADYRGHYSHGMNRIEMYLSEIQNGICNVNAAPEILKETPATAWVEGHNGLGVVVGTFGMEIAIQKAKKVGIGLVVCKGSNHYGIAGMYALQAMKEGLLGLSFTNTSPVVAPTRTKHAALGTNPLSLAAPGLNADSFVLDMATSAVAVGKIEMKNRTKSAIPPQWADLDTGALHPLGGDENNSSYKGYGLALLVEVLCGILGGGAYGPNIRMLGNFDMFADLGHCFIAIDPSCFAPGFEERLSDLMQSLRKMEPISTDKPVLVPGDPEQLHMDAVNKAGGVRYVQDQLDTCRKVAETLKVKPLQYDLH</sequence>
<keyword evidence="4" id="KW-1185">Reference proteome</keyword>
<comment type="similarity">
    <text evidence="1">Belongs to the LDH2/MDH2 oxidoreductase family.</text>
</comment>
<keyword evidence="2" id="KW-0560">Oxidoreductase</keyword>
<accession>A0AA38I6I3</accession>
<reference evidence="3" key="1">
    <citation type="journal article" date="2023" name="G3 (Bethesda)">
        <title>Whole genome assemblies of Zophobas morio and Tenebrio molitor.</title>
        <authorList>
            <person name="Kaur S."/>
            <person name="Stinson S.A."/>
            <person name="diCenzo G.C."/>
        </authorList>
    </citation>
    <scope>NUCLEOTIDE SEQUENCE</scope>
    <source>
        <strain evidence="3">QUZm001</strain>
    </source>
</reference>
<dbReference type="InterPro" id="IPR043144">
    <property type="entry name" value="Mal/L-sulf/L-lact_DH-like_ah"/>
</dbReference>
<name>A0AA38I6I3_9CUCU</name>
<dbReference type="AlphaFoldDB" id="A0AA38I6I3"/>
<dbReference type="InterPro" id="IPR003767">
    <property type="entry name" value="Malate/L-lactate_DH-like"/>
</dbReference>
<dbReference type="Gene3D" id="3.30.1370.60">
    <property type="entry name" value="Hypothetical oxidoreductase yiak, domain 2"/>
    <property type="match status" value="1"/>
</dbReference>
<gene>
    <name evidence="3" type="ORF">Zmor_021673</name>
</gene>